<keyword evidence="1" id="KW-0812">Transmembrane</keyword>
<keyword evidence="3" id="KW-1185">Reference proteome</keyword>
<dbReference type="AlphaFoldDB" id="C0ERI6"/>
<keyword evidence="1" id="KW-0472">Membrane</keyword>
<gene>
    <name evidence="2" type="ORF">NEIFLAOT_02587</name>
</gene>
<dbReference type="Proteomes" id="UP000004457">
    <property type="component" value="Unassembled WGS sequence"/>
</dbReference>
<comment type="caution">
    <text evidence="2">The sequence shown here is derived from an EMBL/GenBank/DDBJ whole genome shotgun (WGS) entry which is preliminary data.</text>
</comment>
<feature type="transmembrane region" description="Helical" evidence="1">
    <location>
        <begin position="12"/>
        <end position="32"/>
    </location>
</feature>
<evidence type="ECO:0000256" key="1">
    <source>
        <dbReference type="SAM" id="Phobius"/>
    </source>
</evidence>
<organism evidence="2 3">
    <name type="scientific">Neisseria flavescens NRL30031/H210</name>
    <dbReference type="NCBI Taxonomy" id="546264"/>
    <lineage>
        <taxon>Bacteria</taxon>
        <taxon>Pseudomonadati</taxon>
        <taxon>Pseudomonadota</taxon>
        <taxon>Betaproteobacteria</taxon>
        <taxon>Neisseriales</taxon>
        <taxon>Neisseriaceae</taxon>
        <taxon>Neisseria</taxon>
    </lineage>
</organism>
<reference evidence="2 3" key="1">
    <citation type="submission" date="2009-01" db="EMBL/GenBank/DDBJ databases">
        <authorList>
            <person name="Fulton L."/>
            <person name="Clifton S."/>
            <person name="Chinwalla A.T."/>
            <person name="Mitreva M."/>
            <person name="Sodergren E."/>
            <person name="Weinstock G."/>
            <person name="Clifton S."/>
            <person name="Dooling D.J."/>
            <person name="Fulton B."/>
            <person name="Minx P."/>
            <person name="Pepin K.H."/>
            <person name="Johnson M."/>
            <person name="Bhonagiri V."/>
            <person name="Nash W.E."/>
            <person name="Mardis E.R."/>
            <person name="Wilson R.K."/>
        </authorList>
    </citation>
    <scope>NUCLEOTIDE SEQUENCE [LARGE SCALE GENOMIC DNA]</scope>
    <source>
        <strain evidence="2 3">NRL30031/H210</strain>
    </source>
</reference>
<sequence>MLEIVNTQNVSLYHIFAAHFMFGYALEACISLEEAIKGIGFD</sequence>
<protein>
    <submittedName>
        <fullName evidence="2">Uncharacterized protein</fullName>
    </submittedName>
</protein>
<evidence type="ECO:0000313" key="2">
    <source>
        <dbReference type="EMBL" id="EEG32353.1"/>
    </source>
</evidence>
<keyword evidence="1" id="KW-1133">Transmembrane helix</keyword>
<evidence type="ECO:0000313" key="3">
    <source>
        <dbReference type="Proteomes" id="UP000004457"/>
    </source>
</evidence>
<accession>C0ERI6</accession>
<name>C0ERI6_NEIFL</name>
<dbReference type="EMBL" id="ACEN01000117">
    <property type="protein sequence ID" value="EEG32353.1"/>
    <property type="molecule type" value="Genomic_DNA"/>
</dbReference>
<proteinExistence type="predicted"/>